<dbReference type="RefSeq" id="WP_344224894.1">
    <property type="nucleotide sequence ID" value="NZ_BAAAQA010000020.1"/>
</dbReference>
<name>A0ABN2XY33_9MICC</name>
<feature type="compositionally biased region" description="Polar residues" evidence="1">
    <location>
        <begin position="146"/>
        <end position="161"/>
    </location>
</feature>
<accession>A0ABN2XY33</accession>
<reference evidence="2 3" key="1">
    <citation type="journal article" date="2019" name="Int. J. Syst. Evol. Microbiol.">
        <title>The Global Catalogue of Microorganisms (GCM) 10K type strain sequencing project: providing services to taxonomists for standard genome sequencing and annotation.</title>
        <authorList>
            <consortium name="The Broad Institute Genomics Platform"/>
            <consortium name="The Broad Institute Genome Sequencing Center for Infectious Disease"/>
            <person name="Wu L."/>
            <person name="Ma J."/>
        </authorList>
    </citation>
    <scope>NUCLEOTIDE SEQUENCE [LARGE SCALE GENOMIC DNA]</scope>
    <source>
        <strain evidence="2 3">JCM 15914</strain>
    </source>
</reference>
<evidence type="ECO:0000256" key="1">
    <source>
        <dbReference type="SAM" id="MobiDB-lite"/>
    </source>
</evidence>
<keyword evidence="3" id="KW-1185">Reference proteome</keyword>
<organism evidence="2 3">
    <name type="scientific">Kocuria atrinae</name>
    <dbReference type="NCBI Taxonomy" id="592377"/>
    <lineage>
        <taxon>Bacteria</taxon>
        <taxon>Bacillati</taxon>
        <taxon>Actinomycetota</taxon>
        <taxon>Actinomycetes</taxon>
        <taxon>Micrococcales</taxon>
        <taxon>Micrococcaceae</taxon>
        <taxon>Kocuria</taxon>
    </lineage>
</organism>
<proteinExistence type="predicted"/>
<sequence length="161" mass="17849">MKSHESDDASVGYEQARQLLTMRAANIDQGRLWLYFFSIGGSISEFELDAFLHHSLVLPRLQRDLLAQAANEILAEQAPPRVPYAADILRHRNPPVDEATPNERDDPEEKETVEDWTGLTPVGPGLIQPRVPAHTCEGAGHDQSRSRQSFSPPITTIATGQ</sequence>
<evidence type="ECO:0000313" key="3">
    <source>
        <dbReference type="Proteomes" id="UP001500166"/>
    </source>
</evidence>
<feature type="region of interest" description="Disordered" evidence="1">
    <location>
        <begin position="91"/>
        <end position="161"/>
    </location>
</feature>
<protein>
    <submittedName>
        <fullName evidence="2">Uncharacterized protein</fullName>
    </submittedName>
</protein>
<comment type="caution">
    <text evidence="2">The sequence shown here is derived from an EMBL/GenBank/DDBJ whole genome shotgun (WGS) entry which is preliminary data.</text>
</comment>
<feature type="compositionally biased region" description="Acidic residues" evidence="1">
    <location>
        <begin position="105"/>
        <end position="114"/>
    </location>
</feature>
<dbReference type="Proteomes" id="UP001500166">
    <property type="component" value="Unassembled WGS sequence"/>
</dbReference>
<dbReference type="EMBL" id="BAAAQA010000020">
    <property type="protein sequence ID" value="GAA2119363.1"/>
    <property type="molecule type" value="Genomic_DNA"/>
</dbReference>
<evidence type="ECO:0000313" key="2">
    <source>
        <dbReference type="EMBL" id="GAA2119363.1"/>
    </source>
</evidence>
<gene>
    <name evidence="2" type="ORF">GCM10009824_20200</name>
</gene>